<dbReference type="InterPro" id="IPR002347">
    <property type="entry name" value="SDR_fam"/>
</dbReference>
<comment type="caution">
    <text evidence="4">The sequence shown here is derived from an EMBL/GenBank/DDBJ whole genome shotgun (WGS) entry which is preliminary data.</text>
</comment>
<comment type="similarity">
    <text evidence="1">Belongs to the short-chain dehydrogenases/reductases (SDR) family.</text>
</comment>
<keyword evidence="3" id="KW-0560">Oxidoreductase</keyword>
<reference evidence="4 5" key="1">
    <citation type="submission" date="2018-12" db="EMBL/GenBank/DDBJ databases">
        <title>Draft genome sequence of Xylaria grammica IHI A82.</title>
        <authorList>
            <person name="Buettner E."/>
            <person name="Kellner H."/>
        </authorList>
    </citation>
    <scope>NUCLEOTIDE SEQUENCE [LARGE SCALE GENOMIC DNA]</scope>
    <source>
        <strain evidence="4 5">IHI A82</strain>
    </source>
</reference>
<evidence type="ECO:0000256" key="1">
    <source>
        <dbReference type="ARBA" id="ARBA00006484"/>
    </source>
</evidence>
<dbReference type="InterPro" id="IPR020904">
    <property type="entry name" value="Sc_DH/Rdtase_CS"/>
</dbReference>
<dbReference type="PANTHER" id="PTHR43008:SF7">
    <property type="entry name" value="SHORT CHAIN DEHYDROGENASE_REDUCTASE (AFU_ORTHOLOGUE AFUA_2G00830)"/>
    <property type="match status" value="1"/>
</dbReference>
<evidence type="ECO:0000256" key="2">
    <source>
        <dbReference type="ARBA" id="ARBA00022857"/>
    </source>
</evidence>
<gene>
    <name evidence="4" type="ORF">EKO27_g5333</name>
</gene>
<keyword evidence="5" id="KW-1185">Reference proteome</keyword>
<keyword evidence="2" id="KW-0521">NADP</keyword>
<dbReference type="Pfam" id="PF00106">
    <property type="entry name" value="adh_short"/>
    <property type="match status" value="1"/>
</dbReference>
<dbReference type="AlphaFoldDB" id="A0A439D5V6"/>
<dbReference type="Proteomes" id="UP000286045">
    <property type="component" value="Unassembled WGS sequence"/>
</dbReference>
<dbReference type="PROSITE" id="PS00061">
    <property type="entry name" value="ADH_SHORT"/>
    <property type="match status" value="1"/>
</dbReference>
<dbReference type="Gene3D" id="3.40.50.720">
    <property type="entry name" value="NAD(P)-binding Rossmann-like Domain"/>
    <property type="match status" value="1"/>
</dbReference>
<dbReference type="PANTHER" id="PTHR43008">
    <property type="entry name" value="BENZIL REDUCTASE"/>
    <property type="match status" value="1"/>
</dbReference>
<dbReference type="STRING" id="363999.A0A439D5V6"/>
<dbReference type="GO" id="GO:0050664">
    <property type="term" value="F:oxidoreductase activity, acting on NAD(P)H, oxygen as acceptor"/>
    <property type="evidence" value="ECO:0007669"/>
    <property type="project" value="TreeGrafter"/>
</dbReference>
<accession>A0A439D5V6</accession>
<sequence length="280" mass="30350">MAAIYSKLNTAIITGGASGIGLALTKKCAGYGMRVLVADWDEKNLDAAKSALGDNVSTVKIDVSKTEDWEALKEKVVKDFGGKINLLALNAGVGVRTSFEDADTSGFQKVMNTNLFGVINGITALLPLIKEHASPSSQASIVITGSKQGITNPPGNPAYNASKAAVKTLAEHLSFDLATSHPAVSVHLLVPGWVWTPLAGAASGREKPAAAWTGEQVADYLEAKMAEGQFWVLCPDNDVTEDMDKRRMQWNTNDILLSRPPLSRWREQYKDEFKEWMEKK</sequence>
<name>A0A439D5V6_9PEZI</name>
<dbReference type="GO" id="GO:0016616">
    <property type="term" value="F:oxidoreductase activity, acting on the CH-OH group of donors, NAD or NADP as acceptor"/>
    <property type="evidence" value="ECO:0007669"/>
    <property type="project" value="UniProtKB-ARBA"/>
</dbReference>
<dbReference type="InterPro" id="IPR036291">
    <property type="entry name" value="NAD(P)-bd_dom_sf"/>
</dbReference>
<dbReference type="CDD" id="cd05233">
    <property type="entry name" value="SDR_c"/>
    <property type="match status" value="1"/>
</dbReference>
<evidence type="ECO:0000313" key="4">
    <source>
        <dbReference type="EMBL" id="RWA09786.1"/>
    </source>
</evidence>
<protein>
    <submittedName>
        <fullName evidence="4">Uncharacterized protein</fullName>
    </submittedName>
</protein>
<evidence type="ECO:0000313" key="5">
    <source>
        <dbReference type="Proteomes" id="UP000286045"/>
    </source>
</evidence>
<dbReference type="EMBL" id="RYZI01000140">
    <property type="protein sequence ID" value="RWA09786.1"/>
    <property type="molecule type" value="Genomic_DNA"/>
</dbReference>
<evidence type="ECO:0000256" key="3">
    <source>
        <dbReference type="ARBA" id="ARBA00023002"/>
    </source>
</evidence>
<dbReference type="SUPFAM" id="SSF51735">
    <property type="entry name" value="NAD(P)-binding Rossmann-fold domains"/>
    <property type="match status" value="1"/>
</dbReference>
<proteinExistence type="inferred from homology"/>
<organism evidence="4 5">
    <name type="scientific">Xylaria grammica</name>
    <dbReference type="NCBI Taxonomy" id="363999"/>
    <lineage>
        <taxon>Eukaryota</taxon>
        <taxon>Fungi</taxon>
        <taxon>Dikarya</taxon>
        <taxon>Ascomycota</taxon>
        <taxon>Pezizomycotina</taxon>
        <taxon>Sordariomycetes</taxon>
        <taxon>Xylariomycetidae</taxon>
        <taxon>Xylariales</taxon>
        <taxon>Xylariaceae</taxon>
        <taxon>Xylaria</taxon>
    </lineage>
</organism>
<dbReference type="PRINTS" id="PR00081">
    <property type="entry name" value="GDHRDH"/>
</dbReference>